<dbReference type="PANTHER" id="PTHR11040:SF210">
    <property type="entry name" value="ZINC-REGULATED TRANSPORTER 3"/>
    <property type="match status" value="1"/>
</dbReference>
<sequence length="324" mass="33875">MPEFTSNVGVAFALSSAAAFATCLGGLVIFSASLVKMANPKNLSMALALAGGVMVFVSLVEIFNESVKQFKIAGEDDNGVCSTTCEGNAWVFTNLAFIVGAIIIYGLDALVHRLSPELKDEMDVADLSRLERAVDGRELLSTPADNRRGSLGREGVSPADKEALVGRERDSMNRTGILTAVALAIHNLPEGIATYTAAVKDLKVGATLAIGIALHNIPEGIAVATPVYFATNNRWRAFCWACASALAEPLGAILAWIILGKGLNPALEGAMFGLVAGMMVTLSIKELIPSAVKFCPEGNAVSIAILGGMGIMSLSLILFAYVGI</sequence>
<evidence type="ECO:0000313" key="6">
    <source>
        <dbReference type="EMBL" id="OQS03637.1"/>
    </source>
</evidence>
<feature type="transmembrane region" description="Helical" evidence="5">
    <location>
        <begin position="300"/>
        <end position="322"/>
    </location>
</feature>
<dbReference type="Pfam" id="PF02535">
    <property type="entry name" value="Zip"/>
    <property type="match status" value="1"/>
</dbReference>
<dbReference type="EMBL" id="JNBS01000819">
    <property type="protein sequence ID" value="OQS03637.1"/>
    <property type="molecule type" value="Genomic_DNA"/>
</dbReference>
<keyword evidence="2 5" id="KW-0812">Transmembrane</keyword>
<evidence type="ECO:0000256" key="2">
    <source>
        <dbReference type="ARBA" id="ARBA00022692"/>
    </source>
</evidence>
<comment type="caution">
    <text evidence="6">The sequence shown here is derived from an EMBL/GenBank/DDBJ whole genome shotgun (WGS) entry which is preliminary data.</text>
</comment>
<feature type="transmembrane region" description="Helical" evidence="5">
    <location>
        <begin position="42"/>
        <end position="63"/>
    </location>
</feature>
<feature type="transmembrane region" description="Helical" evidence="5">
    <location>
        <begin position="237"/>
        <end position="258"/>
    </location>
</feature>
<protein>
    <submittedName>
        <fullName evidence="6">Zinc (Zn2)-Iron (Fe2) Permease (ZIP) Family</fullName>
    </submittedName>
</protein>
<dbReference type="GO" id="GO:0016020">
    <property type="term" value="C:membrane"/>
    <property type="evidence" value="ECO:0007669"/>
    <property type="project" value="UniProtKB-SubCell"/>
</dbReference>
<evidence type="ECO:0000256" key="5">
    <source>
        <dbReference type="SAM" id="Phobius"/>
    </source>
</evidence>
<keyword evidence="4 5" id="KW-0472">Membrane</keyword>
<evidence type="ECO:0000313" key="7">
    <source>
        <dbReference type="Proteomes" id="UP000243217"/>
    </source>
</evidence>
<dbReference type="InterPro" id="IPR003689">
    <property type="entry name" value="ZIP"/>
</dbReference>
<dbReference type="STRING" id="74557.A0A1W0A060"/>
<dbReference type="Proteomes" id="UP000243217">
    <property type="component" value="Unassembled WGS sequence"/>
</dbReference>
<reference evidence="6 7" key="1">
    <citation type="journal article" date="2014" name="Genome Biol. Evol.">
        <title>The secreted proteins of Achlya hypogyna and Thraustotheca clavata identify the ancestral oomycete secretome and reveal gene acquisitions by horizontal gene transfer.</title>
        <authorList>
            <person name="Misner I."/>
            <person name="Blouin N."/>
            <person name="Leonard G."/>
            <person name="Richards T.A."/>
            <person name="Lane C.E."/>
        </authorList>
    </citation>
    <scope>NUCLEOTIDE SEQUENCE [LARGE SCALE GENOMIC DNA]</scope>
    <source>
        <strain evidence="6 7">ATCC 34112</strain>
    </source>
</reference>
<organism evidence="6 7">
    <name type="scientific">Thraustotheca clavata</name>
    <dbReference type="NCBI Taxonomy" id="74557"/>
    <lineage>
        <taxon>Eukaryota</taxon>
        <taxon>Sar</taxon>
        <taxon>Stramenopiles</taxon>
        <taxon>Oomycota</taxon>
        <taxon>Saprolegniomycetes</taxon>
        <taxon>Saprolegniales</taxon>
        <taxon>Achlyaceae</taxon>
        <taxon>Thraustotheca</taxon>
    </lineage>
</organism>
<feature type="transmembrane region" description="Helical" evidence="5">
    <location>
        <begin position="89"/>
        <end position="111"/>
    </location>
</feature>
<accession>A0A1W0A060</accession>
<dbReference type="PANTHER" id="PTHR11040">
    <property type="entry name" value="ZINC/IRON TRANSPORTER"/>
    <property type="match status" value="1"/>
</dbReference>
<comment type="subcellular location">
    <subcellularLocation>
        <location evidence="1">Membrane</location>
        <topology evidence="1">Multi-pass membrane protein</topology>
    </subcellularLocation>
</comment>
<dbReference type="OrthoDB" id="262547at2759"/>
<gene>
    <name evidence="6" type="ORF">THRCLA_04038</name>
</gene>
<evidence type="ECO:0000256" key="4">
    <source>
        <dbReference type="ARBA" id="ARBA00023136"/>
    </source>
</evidence>
<keyword evidence="3 5" id="KW-1133">Transmembrane helix</keyword>
<name>A0A1W0A060_9STRA</name>
<keyword evidence="7" id="KW-1185">Reference proteome</keyword>
<evidence type="ECO:0000256" key="3">
    <source>
        <dbReference type="ARBA" id="ARBA00022989"/>
    </source>
</evidence>
<evidence type="ECO:0000256" key="1">
    <source>
        <dbReference type="ARBA" id="ARBA00004141"/>
    </source>
</evidence>
<dbReference type="AlphaFoldDB" id="A0A1W0A060"/>
<proteinExistence type="predicted"/>
<dbReference type="GO" id="GO:0005385">
    <property type="term" value="F:zinc ion transmembrane transporter activity"/>
    <property type="evidence" value="ECO:0007669"/>
    <property type="project" value="TreeGrafter"/>
</dbReference>
<feature type="transmembrane region" description="Helical" evidence="5">
    <location>
        <begin position="270"/>
        <end position="288"/>
    </location>
</feature>
<feature type="transmembrane region" description="Helical" evidence="5">
    <location>
        <begin position="12"/>
        <end position="35"/>
    </location>
</feature>